<feature type="transmembrane region" description="Helical" evidence="6">
    <location>
        <begin position="411"/>
        <end position="431"/>
    </location>
</feature>
<feature type="compositionally biased region" description="Basic and acidic residues" evidence="5">
    <location>
        <begin position="21"/>
        <end position="30"/>
    </location>
</feature>
<keyword evidence="3 6" id="KW-1133">Transmembrane helix</keyword>
<evidence type="ECO:0000256" key="2">
    <source>
        <dbReference type="ARBA" id="ARBA00022692"/>
    </source>
</evidence>
<keyword evidence="2 6" id="KW-0812">Transmembrane</keyword>
<dbReference type="GO" id="GO:0005774">
    <property type="term" value="C:vacuolar membrane"/>
    <property type="evidence" value="ECO:0007669"/>
    <property type="project" value="TreeGrafter"/>
</dbReference>
<dbReference type="InterPro" id="IPR013057">
    <property type="entry name" value="AA_transpt_TM"/>
</dbReference>
<protein>
    <recommendedName>
        <fullName evidence="7">Amino acid transporter transmembrane domain-containing protein</fullName>
    </recommendedName>
</protein>
<dbReference type="PANTHER" id="PTHR22950:SF680">
    <property type="entry name" value="PROTON-COUPLED AMINO ACID TRANSPORTER 4-LIKE PROTEIN"/>
    <property type="match status" value="1"/>
</dbReference>
<feature type="transmembrane region" description="Helical" evidence="6">
    <location>
        <begin position="122"/>
        <end position="146"/>
    </location>
</feature>
<keyword evidence="9" id="KW-1185">Reference proteome</keyword>
<name>A0AAD7Z1S1_MYTSE</name>
<comment type="caution">
    <text evidence="8">The sequence shown here is derived from an EMBL/GenBank/DDBJ whole genome shotgun (WGS) entry which is preliminary data.</text>
</comment>
<feature type="transmembrane region" description="Helical" evidence="6">
    <location>
        <begin position="292"/>
        <end position="312"/>
    </location>
</feature>
<evidence type="ECO:0000256" key="4">
    <source>
        <dbReference type="ARBA" id="ARBA00023136"/>
    </source>
</evidence>
<feature type="transmembrane region" description="Helical" evidence="6">
    <location>
        <begin position="437"/>
        <end position="457"/>
    </location>
</feature>
<feature type="transmembrane region" description="Helical" evidence="6">
    <location>
        <begin position="478"/>
        <end position="497"/>
    </location>
</feature>
<evidence type="ECO:0000256" key="5">
    <source>
        <dbReference type="SAM" id="MobiDB-lite"/>
    </source>
</evidence>
<feature type="transmembrane region" description="Helical" evidence="6">
    <location>
        <begin position="188"/>
        <end position="208"/>
    </location>
</feature>
<dbReference type="Pfam" id="PF01490">
    <property type="entry name" value="Aa_trans"/>
    <property type="match status" value="1"/>
</dbReference>
<dbReference type="PANTHER" id="PTHR22950">
    <property type="entry name" value="AMINO ACID TRANSPORTER"/>
    <property type="match status" value="1"/>
</dbReference>
<dbReference type="EMBL" id="JARGEI010000001">
    <property type="protein sequence ID" value="KAJ8737283.1"/>
    <property type="molecule type" value="Genomic_DNA"/>
</dbReference>
<evidence type="ECO:0000256" key="6">
    <source>
        <dbReference type="SAM" id="Phobius"/>
    </source>
</evidence>
<keyword evidence="4 6" id="KW-0472">Membrane</keyword>
<reference evidence="8" key="1">
    <citation type="submission" date="2023-03" db="EMBL/GenBank/DDBJ databases">
        <title>Chromosome-level genomes of two armyworms, Mythimna separata and Mythimna loreyi, provide insights into the biosynthesis and reception of sex pheromones.</title>
        <authorList>
            <person name="Zhao H."/>
        </authorList>
    </citation>
    <scope>NUCLEOTIDE SEQUENCE</scope>
    <source>
        <strain evidence="8">BeijingLab</strain>
        <tissue evidence="8">Pupa</tissue>
    </source>
</reference>
<feature type="domain" description="Amino acid transporter transmembrane" evidence="7">
    <location>
        <begin position="92"/>
        <end position="496"/>
    </location>
</feature>
<gene>
    <name evidence="8" type="ORF">PYW07_000554</name>
</gene>
<dbReference type="Proteomes" id="UP001231518">
    <property type="component" value="Chromosome 1"/>
</dbReference>
<feature type="transmembrane region" description="Helical" evidence="6">
    <location>
        <begin position="366"/>
        <end position="391"/>
    </location>
</feature>
<evidence type="ECO:0000313" key="9">
    <source>
        <dbReference type="Proteomes" id="UP001231518"/>
    </source>
</evidence>
<comment type="subcellular location">
    <subcellularLocation>
        <location evidence="1">Membrane</location>
        <topology evidence="1">Multi-pass membrane protein</topology>
    </subcellularLocation>
</comment>
<organism evidence="8 9">
    <name type="scientific">Mythimna separata</name>
    <name type="common">Oriental armyworm</name>
    <name type="synonym">Pseudaletia separata</name>
    <dbReference type="NCBI Taxonomy" id="271217"/>
    <lineage>
        <taxon>Eukaryota</taxon>
        <taxon>Metazoa</taxon>
        <taxon>Ecdysozoa</taxon>
        <taxon>Arthropoda</taxon>
        <taxon>Hexapoda</taxon>
        <taxon>Insecta</taxon>
        <taxon>Pterygota</taxon>
        <taxon>Neoptera</taxon>
        <taxon>Endopterygota</taxon>
        <taxon>Lepidoptera</taxon>
        <taxon>Glossata</taxon>
        <taxon>Ditrysia</taxon>
        <taxon>Noctuoidea</taxon>
        <taxon>Noctuidae</taxon>
        <taxon>Noctuinae</taxon>
        <taxon>Hadenini</taxon>
        <taxon>Mythimna</taxon>
    </lineage>
</organism>
<evidence type="ECO:0000256" key="3">
    <source>
        <dbReference type="ARBA" id="ARBA00022989"/>
    </source>
</evidence>
<accession>A0AAD7Z1S1</accession>
<evidence type="ECO:0000259" key="7">
    <source>
        <dbReference type="Pfam" id="PF01490"/>
    </source>
</evidence>
<evidence type="ECO:0000256" key="1">
    <source>
        <dbReference type="ARBA" id="ARBA00004141"/>
    </source>
</evidence>
<feature type="transmembrane region" description="Helical" evidence="6">
    <location>
        <begin position="324"/>
        <end position="346"/>
    </location>
</feature>
<proteinExistence type="predicted"/>
<dbReference type="GO" id="GO:0015179">
    <property type="term" value="F:L-amino acid transmembrane transporter activity"/>
    <property type="evidence" value="ECO:0007669"/>
    <property type="project" value="TreeGrafter"/>
</dbReference>
<feature type="transmembrane region" description="Helical" evidence="6">
    <location>
        <begin position="252"/>
        <end position="272"/>
    </location>
</feature>
<evidence type="ECO:0000313" key="8">
    <source>
        <dbReference type="EMBL" id="KAJ8737283.1"/>
    </source>
</evidence>
<feature type="region of interest" description="Disordered" evidence="5">
    <location>
        <begin position="1"/>
        <end position="60"/>
    </location>
</feature>
<feature type="transmembrane region" description="Helical" evidence="6">
    <location>
        <begin position="220"/>
        <end position="240"/>
    </location>
</feature>
<sequence length="554" mass="60612">MPKNILAEMGSQVGLTPRQANKKEAEEWSRRQSGPMINPSFEPDDFLPQSLSPVKDEKKRPGDKSIFLVNMNEKNIPEVEEYEPYDNRVVDHPTTNMETFLHLMKGSLGTGILAMPKAFSNAGYVVGTVGTIVIGVLCTYCIHILIDSCYVLCKRRKVPSMSYTAAAEAALLEGPDWCKACAPYAAHVVNAFLLVYQIGTCCVYVVFVSENIYFVLTKHFGIDITVIQVMACILLPLILINWVRDLKYLAPLSAIANAVTIVSFGIICYYIFREMPTLDGKVPAGKLANFPLFFGTVLFALEAIGVILPLENEMKTPRDFVGKFGVLNCSMVSIILLYVGMGLFGYLQYGDAAEGSITLNLPGEQILANVVQCLLAFAIFITHGLACYVAIDILWNEYIGIRLLNSKHRLLWEYFIRTTIVLMTFGIAAAVPALELFISLFGALCLSALGLAFPALIQSCTYWYYVSRSERIRMIVKNAIVVVFGALGLVVGTWTSLERIIATFGTDAVSHAVNATVAHVINATVAPDSIGTVALDSNGTVALDLNTTSAQSLT</sequence>
<dbReference type="AlphaFoldDB" id="A0AAD7Z1S1"/>